<evidence type="ECO:0000313" key="2">
    <source>
        <dbReference type="Proteomes" id="UP000019426"/>
    </source>
</evidence>
<dbReference type="OrthoDB" id="1851235at2"/>
<dbReference type="eggNOG" id="ENOG50334UU">
    <property type="taxonomic scope" value="Bacteria"/>
</dbReference>
<name>W6RZM1_9CLOT</name>
<dbReference type="STRING" id="1216932.CM240_2994"/>
<dbReference type="EMBL" id="HG917869">
    <property type="protein sequence ID" value="CDM70111.1"/>
    <property type="molecule type" value="Genomic_DNA"/>
</dbReference>
<organism evidence="1 2">
    <name type="scientific">Clostridium bornimense</name>
    <dbReference type="NCBI Taxonomy" id="1216932"/>
    <lineage>
        <taxon>Bacteria</taxon>
        <taxon>Bacillati</taxon>
        <taxon>Bacillota</taxon>
        <taxon>Clostridia</taxon>
        <taxon>Eubacteriales</taxon>
        <taxon>Clostridiaceae</taxon>
        <taxon>Clostridium</taxon>
    </lineage>
</organism>
<dbReference type="RefSeq" id="WP_044040267.1">
    <property type="nucleotide sequence ID" value="NZ_HG917869.1"/>
</dbReference>
<reference evidence="1 2" key="1">
    <citation type="submission" date="2013-11" db="EMBL/GenBank/DDBJ databases">
        <title>Complete genome sequence of Clostridum sp. M2/40.</title>
        <authorList>
            <person name="Wibberg D."/>
            <person name="Puehler A."/>
            <person name="Schlueter A."/>
        </authorList>
    </citation>
    <scope>NUCLEOTIDE SEQUENCE [LARGE SCALE GENOMIC DNA]</scope>
    <source>
        <strain evidence="2">M2/40</strain>
    </source>
</reference>
<dbReference type="KEGG" id="clt:CM240_2994"/>
<dbReference type="PATRIC" id="fig|1216932.3.peg.2960"/>
<protein>
    <submittedName>
        <fullName evidence="1">Uncharacterized protein</fullName>
    </submittedName>
</protein>
<dbReference type="AlphaFoldDB" id="W6RZM1"/>
<dbReference type="Proteomes" id="UP000019426">
    <property type="component" value="Chromosome M2/40_rep2"/>
</dbReference>
<dbReference type="HOGENOM" id="CLU_156560_0_0_9"/>
<keyword evidence="2" id="KW-1185">Reference proteome</keyword>
<proteinExistence type="predicted"/>
<sequence length="139" mass="16789">MNVIVCLDNNNGMMFNKRRQSQDKLLRANIKDLLKDKLLYMNEYSYKLYKDIDNNNIKISSDFLHQCEDDNYALVEDTTLNTYIEKIDNLIIYRWNRDYPADLYFDIDLKDGKWSLIETMDFQGSSHEKITKEFYRRTN</sequence>
<evidence type="ECO:0000313" key="1">
    <source>
        <dbReference type="EMBL" id="CDM70111.1"/>
    </source>
</evidence>
<gene>
    <name evidence="1" type="ORF">CM240_2994</name>
</gene>
<accession>W6RZM1</accession>